<accession>A0ACD5AKQ4</accession>
<dbReference type="Proteomes" id="UP001432251">
    <property type="component" value="Chromosome"/>
</dbReference>
<evidence type="ECO:0000313" key="2">
    <source>
        <dbReference type="Proteomes" id="UP001432251"/>
    </source>
</evidence>
<name>A0ACD5AKQ4_9ACTN</name>
<sequence>MKEPVRADRPADHVESDLVDLTAVSIVELRRDPALAPNRRLLDDTRRPRSNAIGSGNPQGRAE</sequence>
<evidence type="ECO:0000313" key="1">
    <source>
        <dbReference type="EMBL" id="WWQ67808.1"/>
    </source>
</evidence>
<dbReference type="EMBL" id="CP146022">
    <property type="protein sequence ID" value="WWQ67808.1"/>
    <property type="molecule type" value="Genomic_DNA"/>
</dbReference>
<keyword evidence="2" id="KW-1185">Reference proteome</keyword>
<protein>
    <submittedName>
        <fullName evidence="1">Aldo/keto reductase</fullName>
    </submittedName>
</protein>
<gene>
    <name evidence="1" type="ORF">V2W30_33750</name>
</gene>
<proteinExistence type="predicted"/>
<reference evidence="1" key="1">
    <citation type="journal article" date="2025" name="Int. J. Syst. Evol. Microbiol.">
        <title>Streptomyces citrinus sp. nov., with yellow diffusible pigment.</title>
        <authorList>
            <person name="He Y."/>
            <person name="Yang E."/>
            <person name="Xu J."/>
            <person name="Sun Y."/>
            <person name="Sun L."/>
        </authorList>
    </citation>
    <scope>NUCLEOTIDE SEQUENCE</scope>
    <source>
        <strain evidence="1">Q6</strain>
    </source>
</reference>
<organism evidence="1 2">
    <name type="scientific">Streptomyces citrinus</name>
    <dbReference type="NCBI Taxonomy" id="3118173"/>
    <lineage>
        <taxon>Bacteria</taxon>
        <taxon>Bacillati</taxon>
        <taxon>Actinomycetota</taxon>
        <taxon>Actinomycetes</taxon>
        <taxon>Kitasatosporales</taxon>
        <taxon>Streptomycetaceae</taxon>
        <taxon>Streptomyces</taxon>
    </lineage>
</organism>